<protein>
    <recommendedName>
        <fullName evidence="1">TtsA-like Glycoside hydrolase family 108 domain-containing protein</fullName>
    </recommendedName>
</protein>
<reference evidence="2 3" key="1">
    <citation type="submission" date="2019-07" db="EMBL/GenBank/DDBJ databases">
        <title>Whole genome shotgun sequence of Vibrio sagamiensis NBRC 104589.</title>
        <authorList>
            <person name="Hosoyama A."/>
            <person name="Uohara A."/>
            <person name="Ohji S."/>
            <person name="Ichikawa N."/>
        </authorList>
    </citation>
    <scope>NUCLEOTIDE SEQUENCE [LARGE SCALE GENOMIC DNA]</scope>
    <source>
        <strain evidence="2 3">NBRC 104589</strain>
    </source>
</reference>
<dbReference type="InterPro" id="IPR023346">
    <property type="entry name" value="Lysozyme-like_dom_sf"/>
</dbReference>
<evidence type="ECO:0000313" key="3">
    <source>
        <dbReference type="Proteomes" id="UP000321922"/>
    </source>
</evidence>
<gene>
    <name evidence="2" type="ORF">VSA01S_17860</name>
</gene>
<name>A0A511QEF0_9VIBR</name>
<dbReference type="RefSeq" id="WP_021708325.1">
    <property type="nucleotide sequence ID" value="NZ_BAOJ01000029.1"/>
</dbReference>
<comment type="caution">
    <text evidence="2">The sequence shown here is derived from an EMBL/GenBank/DDBJ whole genome shotgun (WGS) entry which is preliminary data.</text>
</comment>
<accession>A0A511QEF0</accession>
<dbReference type="OrthoDB" id="9815229at2"/>
<organism evidence="2 3">
    <name type="scientific">Vibrio sagamiensis NBRC 104589</name>
    <dbReference type="NCBI Taxonomy" id="1219064"/>
    <lineage>
        <taxon>Bacteria</taxon>
        <taxon>Pseudomonadati</taxon>
        <taxon>Pseudomonadota</taxon>
        <taxon>Gammaproteobacteria</taxon>
        <taxon>Vibrionales</taxon>
        <taxon>Vibrionaceae</taxon>
        <taxon>Vibrio</taxon>
    </lineage>
</organism>
<dbReference type="EMBL" id="BJXJ01000015">
    <property type="protein sequence ID" value="GEM75674.1"/>
    <property type="molecule type" value="Genomic_DNA"/>
</dbReference>
<keyword evidence="3" id="KW-1185">Reference proteome</keyword>
<sequence>MDYSSEFLNAFERVIGHEGKYQREYKDRGNWTSGIVGRGELKGTKFGISAMSYPELDIEHLSLEQARAIYYQDFWLKIGGRQRHAVMYQLFDAAINHGTSRAVQFLQRAVGSNDDGHYGPKTQAALLEADPNDVLLCFLAERLDFMNNLSAWATFSRGWSQRIAENLRYAALDN</sequence>
<feature type="domain" description="TtsA-like Glycoside hydrolase family 108" evidence="1">
    <location>
        <begin position="12"/>
        <end position="98"/>
    </location>
</feature>
<proteinExistence type="predicted"/>
<dbReference type="SUPFAM" id="SSF53955">
    <property type="entry name" value="Lysozyme-like"/>
    <property type="match status" value="1"/>
</dbReference>
<dbReference type="Pfam" id="PF05838">
    <property type="entry name" value="Glyco_hydro_108"/>
    <property type="match status" value="1"/>
</dbReference>
<evidence type="ECO:0000313" key="2">
    <source>
        <dbReference type="EMBL" id="GEM75674.1"/>
    </source>
</evidence>
<dbReference type="AlphaFoldDB" id="A0A511QEF0"/>
<dbReference type="InterPro" id="IPR008565">
    <property type="entry name" value="TtsA-like_GH18_dom"/>
</dbReference>
<dbReference type="Proteomes" id="UP000321922">
    <property type="component" value="Unassembled WGS sequence"/>
</dbReference>
<dbReference type="Gene3D" id="1.20.141.10">
    <property type="entry name" value="Chitosanase, subunit A, domain 1"/>
    <property type="match status" value="1"/>
</dbReference>
<evidence type="ECO:0000259" key="1">
    <source>
        <dbReference type="Pfam" id="PF05838"/>
    </source>
</evidence>